<feature type="compositionally biased region" description="Polar residues" evidence="7">
    <location>
        <begin position="1"/>
        <end position="16"/>
    </location>
</feature>
<dbReference type="Pfam" id="PF06422">
    <property type="entry name" value="PDR_CDR"/>
    <property type="match status" value="1"/>
</dbReference>
<evidence type="ECO:0000256" key="7">
    <source>
        <dbReference type="SAM" id="MobiDB-lite"/>
    </source>
</evidence>
<evidence type="ECO:0000256" key="6">
    <source>
        <dbReference type="ARBA" id="ARBA00023136"/>
    </source>
</evidence>
<proteinExistence type="inferred from homology"/>
<evidence type="ECO:0000313" key="12">
    <source>
        <dbReference type="EMBL" id="GAM40182.1"/>
    </source>
</evidence>
<feature type="domain" description="ABC transporter" evidence="9">
    <location>
        <begin position="490"/>
        <end position="606"/>
    </location>
</feature>
<dbReference type="GO" id="GO:0140359">
    <property type="term" value="F:ABC-type transporter activity"/>
    <property type="evidence" value="ECO:0007669"/>
    <property type="project" value="InterPro"/>
</dbReference>
<evidence type="ECO:0000256" key="1">
    <source>
        <dbReference type="ARBA" id="ARBA00004141"/>
    </source>
</evidence>
<keyword evidence="3" id="KW-0813">Transport</keyword>
<dbReference type="GO" id="GO:0016887">
    <property type="term" value="F:ATP hydrolysis activity"/>
    <property type="evidence" value="ECO:0007669"/>
    <property type="project" value="InterPro"/>
</dbReference>
<dbReference type="Gene3D" id="3.40.50.300">
    <property type="entry name" value="P-loop containing nucleotide triphosphate hydrolases"/>
    <property type="match status" value="2"/>
</dbReference>
<feature type="transmembrane region" description="Helical" evidence="8">
    <location>
        <begin position="393"/>
        <end position="411"/>
    </location>
</feature>
<evidence type="ECO:0000256" key="5">
    <source>
        <dbReference type="ARBA" id="ARBA00022989"/>
    </source>
</evidence>
<comment type="similarity">
    <text evidence="2">Belongs to the ABC transporter superfamily. ABCG family. PDR (TC 3.A.1.205) subfamily.</text>
</comment>
<evidence type="ECO:0000259" key="11">
    <source>
        <dbReference type="Pfam" id="PF06422"/>
    </source>
</evidence>
<accession>A0A0B8MXY0</accession>
<name>A0A0B8MXY0_TALPI</name>
<dbReference type="PANTHER" id="PTHR19241">
    <property type="entry name" value="ATP-BINDING CASSETTE TRANSPORTER"/>
    <property type="match status" value="1"/>
</dbReference>
<feature type="region of interest" description="Disordered" evidence="7">
    <location>
        <begin position="1"/>
        <end position="32"/>
    </location>
</feature>
<reference evidence="13" key="1">
    <citation type="journal article" date="2015" name="Genome Announc.">
        <title>Draft genome sequence of Talaromyces cellulolyticus strain Y-94, a source of lignocellulosic biomass-degrading enzymes.</title>
        <authorList>
            <person name="Fujii T."/>
            <person name="Koike H."/>
            <person name="Sawayama S."/>
            <person name="Yano S."/>
            <person name="Inoue H."/>
        </authorList>
    </citation>
    <scope>NUCLEOTIDE SEQUENCE [LARGE SCALE GENOMIC DNA]</scope>
    <source>
        <strain evidence="13">Y-94</strain>
    </source>
</reference>
<sequence>MEMTMQSDGSDETSISHFDHAQPPKKHPERVQQDLAEVEDVREKIRQFFEMRKCSFENETSVVFNNVSVEGSGTGSQTAPTILSVAKSAFGLLSPLRNRLTEDSSRLILRGFSDNPTHGLDSSTALEFVQMMREWTDQSRCATAMSVYQASDAIVSYFDKVLVVNSGRQIFYGKPHEAKSYFEDLGFDCLPTTTISDFLNSMSASPDVRRVQKGKQHQVPRTPEEFETAFRASQFNIDLQESIIAAQKESTSMSRELVKTQAYSLPIYRQIWSVAIFSPNMHRAVLPVGIFFSTYVLYTGLYVPPPQMQVWLGWLRYLNPLYYAFESVMVNEFRNLSYQCSPSDIVPSGAAYTNIANQVCGVVGSLPGQLSISGMSYLQAQYGFGRTHLWRNVGINAALFIFFALCSGIGMERLRTPAGRLATVCYKGSVLSVKTKPDVEKGDFDGDIAPENPTPVNHYRQSTAQDRSHTFAWKNLCLDVKTKDGNRRLLNNLSGCVKTGQLKALMGVSGAGKTTLLNALAGRSYIGTLTGELALNGKLLPEFFRSRMGYVQQQDIHLSTQTVREALQMTARLRRSGTISLQEKYAYVEEVIQWLDMENIANALIGVPGAGLNLEQRKKPFRSYKFFAG</sequence>
<evidence type="ECO:0000256" key="3">
    <source>
        <dbReference type="ARBA" id="ARBA00022448"/>
    </source>
</evidence>
<feature type="domain" description="CDR ABC transporter" evidence="11">
    <location>
        <begin position="346"/>
        <end position="428"/>
    </location>
</feature>
<evidence type="ECO:0000313" key="13">
    <source>
        <dbReference type="Proteomes" id="UP000053095"/>
    </source>
</evidence>
<feature type="transmembrane region" description="Helical" evidence="8">
    <location>
        <begin position="284"/>
        <end position="303"/>
    </location>
</feature>
<dbReference type="Proteomes" id="UP000053095">
    <property type="component" value="Unassembled WGS sequence"/>
</dbReference>
<comment type="subcellular location">
    <subcellularLocation>
        <location evidence="1">Membrane</location>
        <topology evidence="1">Multi-pass membrane protein</topology>
    </subcellularLocation>
</comment>
<evidence type="ECO:0000256" key="4">
    <source>
        <dbReference type="ARBA" id="ARBA00022692"/>
    </source>
</evidence>
<gene>
    <name evidence="12" type="ORF">TCE0_038f12324</name>
</gene>
<evidence type="ECO:0000259" key="10">
    <source>
        <dbReference type="Pfam" id="PF01061"/>
    </source>
</evidence>
<dbReference type="InterPro" id="IPR003439">
    <property type="entry name" value="ABC_transporter-like_ATP-bd"/>
</dbReference>
<keyword evidence="13" id="KW-1185">Reference proteome</keyword>
<keyword evidence="4 8" id="KW-0812">Transmembrane</keyword>
<dbReference type="InterPro" id="IPR010929">
    <property type="entry name" value="PDR_CDR_ABC"/>
</dbReference>
<dbReference type="GO" id="GO:0016020">
    <property type="term" value="C:membrane"/>
    <property type="evidence" value="ECO:0007669"/>
    <property type="project" value="UniProtKB-SubCell"/>
</dbReference>
<dbReference type="SUPFAM" id="SSF52540">
    <property type="entry name" value="P-loop containing nucleoside triphosphate hydrolases"/>
    <property type="match status" value="2"/>
</dbReference>
<keyword evidence="5 8" id="KW-1133">Transmembrane helix</keyword>
<keyword evidence="6 8" id="KW-0472">Membrane</keyword>
<dbReference type="InterPro" id="IPR027417">
    <property type="entry name" value="P-loop_NTPase"/>
</dbReference>
<dbReference type="AlphaFoldDB" id="A0A0B8MXY0"/>
<dbReference type="InterPro" id="IPR013525">
    <property type="entry name" value="ABC2_TM"/>
</dbReference>
<feature type="domain" description="ABC-2 type transporter transmembrane" evidence="10">
    <location>
        <begin position="273"/>
        <end position="333"/>
    </location>
</feature>
<evidence type="ECO:0000256" key="2">
    <source>
        <dbReference type="ARBA" id="ARBA00006012"/>
    </source>
</evidence>
<evidence type="ECO:0000259" key="9">
    <source>
        <dbReference type="Pfam" id="PF00005"/>
    </source>
</evidence>
<dbReference type="EMBL" id="DF933834">
    <property type="protein sequence ID" value="GAM40182.1"/>
    <property type="molecule type" value="Genomic_DNA"/>
</dbReference>
<dbReference type="Pfam" id="PF00005">
    <property type="entry name" value="ABC_tran"/>
    <property type="match status" value="1"/>
</dbReference>
<dbReference type="Pfam" id="PF01061">
    <property type="entry name" value="ABC2_membrane"/>
    <property type="match status" value="1"/>
</dbReference>
<protein>
    <submittedName>
        <fullName evidence="12">ABC transporter</fullName>
    </submittedName>
</protein>
<evidence type="ECO:0000256" key="8">
    <source>
        <dbReference type="SAM" id="Phobius"/>
    </source>
</evidence>
<organism evidence="12 13">
    <name type="scientific">Talaromyces pinophilus</name>
    <name type="common">Penicillium pinophilum</name>
    <dbReference type="NCBI Taxonomy" id="128442"/>
    <lineage>
        <taxon>Eukaryota</taxon>
        <taxon>Fungi</taxon>
        <taxon>Dikarya</taxon>
        <taxon>Ascomycota</taxon>
        <taxon>Pezizomycotina</taxon>
        <taxon>Eurotiomycetes</taxon>
        <taxon>Eurotiomycetidae</taxon>
        <taxon>Eurotiales</taxon>
        <taxon>Trichocomaceae</taxon>
        <taxon>Talaromyces</taxon>
        <taxon>Talaromyces sect. Talaromyces</taxon>
    </lineage>
</organism>
<dbReference type="GO" id="GO:0005524">
    <property type="term" value="F:ATP binding"/>
    <property type="evidence" value="ECO:0007669"/>
    <property type="project" value="InterPro"/>
</dbReference>